<dbReference type="OrthoDB" id="9776544at2"/>
<dbReference type="Proteomes" id="UP000256541">
    <property type="component" value="Unassembled WGS sequence"/>
</dbReference>
<dbReference type="RefSeq" id="WP_116410236.1">
    <property type="nucleotide sequence ID" value="NZ_NBXB01000010.1"/>
</dbReference>
<evidence type="ECO:0000313" key="4">
    <source>
        <dbReference type="EMBL" id="RFA16737.1"/>
    </source>
</evidence>
<dbReference type="SUPFAM" id="SSF55347">
    <property type="entry name" value="Glyceraldehyde-3-phosphate dehydrogenase-like, C-terminal domain"/>
    <property type="match status" value="1"/>
</dbReference>
<dbReference type="Pfam" id="PF22725">
    <property type="entry name" value="GFO_IDH_MocA_C3"/>
    <property type="match status" value="1"/>
</dbReference>
<protein>
    <recommendedName>
        <fullName evidence="6">Oxidoreductase</fullName>
    </recommendedName>
</protein>
<proteinExistence type="predicted"/>
<dbReference type="Gene3D" id="3.30.360.10">
    <property type="entry name" value="Dihydrodipicolinate Reductase, domain 2"/>
    <property type="match status" value="1"/>
</dbReference>
<dbReference type="GO" id="GO:0000166">
    <property type="term" value="F:nucleotide binding"/>
    <property type="evidence" value="ECO:0007669"/>
    <property type="project" value="InterPro"/>
</dbReference>
<evidence type="ECO:0008006" key="6">
    <source>
        <dbReference type="Google" id="ProtNLM"/>
    </source>
</evidence>
<evidence type="ECO:0000259" key="3">
    <source>
        <dbReference type="Pfam" id="PF22725"/>
    </source>
</evidence>
<gene>
    <name evidence="4" type="ORF">B7R22_02460</name>
</gene>
<evidence type="ECO:0000259" key="2">
    <source>
        <dbReference type="Pfam" id="PF01408"/>
    </source>
</evidence>
<dbReference type="InterPro" id="IPR055170">
    <property type="entry name" value="GFO_IDH_MocA-like_dom"/>
</dbReference>
<organism evidence="4 5">
    <name type="scientific">Subtercola boreus</name>
    <dbReference type="NCBI Taxonomy" id="120213"/>
    <lineage>
        <taxon>Bacteria</taxon>
        <taxon>Bacillati</taxon>
        <taxon>Actinomycetota</taxon>
        <taxon>Actinomycetes</taxon>
        <taxon>Micrococcales</taxon>
        <taxon>Microbacteriaceae</taxon>
        <taxon>Subtercola</taxon>
    </lineage>
</organism>
<accession>A0A3E0W6G9</accession>
<evidence type="ECO:0000256" key="1">
    <source>
        <dbReference type="ARBA" id="ARBA00023027"/>
    </source>
</evidence>
<dbReference type="Gene3D" id="3.40.50.720">
    <property type="entry name" value="NAD(P)-binding Rossmann-like Domain"/>
    <property type="match status" value="1"/>
</dbReference>
<feature type="domain" description="GFO/IDH/MocA-like oxidoreductase" evidence="3">
    <location>
        <begin position="135"/>
        <end position="263"/>
    </location>
</feature>
<keyword evidence="1" id="KW-0520">NAD</keyword>
<dbReference type="PANTHER" id="PTHR43377">
    <property type="entry name" value="BILIVERDIN REDUCTASE A"/>
    <property type="match status" value="1"/>
</dbReference>
<reference evidence="4 5" key="1">
    <citation type="submission" date="2017-04" db="EMBL/GenBank/DDBJ databases">
        <title>Comparative genome analysis of Subtercola boreus.</title>
        <authorList>
            <person name="Cho Y.-J."/>
            <person name="Cho A."/>
            <person name="Kim O.-S."/>
            <person name="Lee J.-I."/>
        </authorList>
    </citation>
    <scope>NUCLEOTIDE SEQUENCE [LARGE SCALE GENOMIC DNA]</scope>
    <source>
        <strain evidence="4 5">P27479</strain>
    </source>
</reference>
<sequence>MTSSSVSTRIAFVGAGNIATPYAESVARHSELALVGVFDIDASKRAEFAQVQSIHDYQSLDDLVADGPDIVVNLTSAPFHYATTRDLIERGVTVFSEKPLALHSDQAQELVEFADARGVRLACAPSLWLGEAELRAAAAVRAGTIGTVRLINAEVNQGRIETWHPVPFSFYQVGPVVDAGVYPLTYLTAIFGPIRTVSASSALVLAHRTTQADEPFTLTTPDVWQFVAEFASGPMLRLSCTFYVDSATQPRTIDFHGDLGSLRLDDWIQPGSGIQHAEYGQSFSPYAEPDASLSIDWSIGVLDLARALKENRPHRTSAQHAAHVVEVLNAVTRSADEGIRVDVRSTFPSLIDVELQPAVV</sequence>
<dbReference type="SUPFAM" id="SSF51735">
    <property type="entry name" value="NAD(P)-binding Rossmann-fold domains"/>
    <property type="match status" value="1"/>
</dbReference>
<dbReference type="InterPro" id="IPR051450">
    <property type="entry name" value="Gfo/Idh/MocA_Oxidoreductases"/>
</dbReference>
<dbReference type="PANTHER" id="PTHR43377:SF1">
    <property type="entry name" value="BILIVERDIN REDUCTASE A"/>
    <property type="match status" value="1"/>
</dbReference>
<dbReference type="EMBL" id="NBXB01000010">
    <property type="protein sequence ID" value="RFA16737.1"/>
    <property type="molecule type" value="Genomic_DNA"/>
</dbReference>
<feature type="domain" description="Gfo/Idh/MocA-like oxidoreductase N-terminal" evidence="2">
    <location>
        <begin position="9"/>
        <end position="122"/>
    </location>
</feature>
<evidence type="ECO:0000313" key="5">
    <source>
        <dbReference type="Proteomes" id="UP000256541"/>
    </source>
</evidence>
<dbReference type="InterPro" id="IPR000683">
    <property type="entry name" value="Gfo/Idh/MocA-like_OxRdtase_N"/>
</dbReference>
<dbReference type="Pfam" id="PF01408">
    <property type="entry name" value="GFO_IDH_MocA"/>
    <property type="match status" value="1"/>
</dbReference>
<dbReference type="InterPro" id="IPR036291">
    <property type="entry name" value="NAD(P)-bd_dom_sf"/>
</dbReference>
<dbReference type="AlphaFoldDB" id="A0A3E0W6G9"/>
<comment type="caution">
    <text evidence="4">The sequence shown here is derived from an EMBL/GenBank/DDBJ whole genome shotgun (WGS) entry which is preliminary data.</text>
</comment>
<name>A0A3E0W6G9_9MICO</name>